<accession>A0ABS3P865</accession>
<organism evidence="2 3">
    <name type="scientific">Burkholderia contaminans</name>
    <dbReference type="NCBI Taxonomy" id="488447"/>
    <lineage>
        <taxon>Bacteria</taxon>
        <taxon>Pseudomonadati</taxon>
        <taxon>Pseudomonadota</taxon>
        <taxon>Betaproteobacteria</taxon>
        <taxon>Burkholderiales</taxon>
        <taxon>Burkholderiaceae</taxon>
        <taxon>Burkholderia</taxon>
        <taxon>Burkholderia cepacia complex</taxon>
    </lineage>
</organism>
<name>A0ABS3P865_9BURK</name>
<dbReference type="EMBL" id="JAGEMX010000001">
    <property type="protein sequence ID" value="MBO1828482.1"/>
    <property type="molecule type" value="Genomic_DNA"/>
</dbReference>
<reference evidence="2 3" key="1">
    <citation type="submission" date="2021-03" db="EMBL/GenBank/DDBJ databases">
        <title>Clinical course, treatment and visual outcome of an outbreak of Burkholderia contaminans endophthalmitis following cataract surgery.</title>
        <authorList>
            <person name="Lind C."/>
            <person name="Olsen K."/>
            <person name="Angelsen N.K."/>
            <person name="Krefting E.A."/>
            <person name="Fossen K."/>
            <person name="Gravningen K."/>
            <person name="Depoorter E."/>
            <person name="Vandamme P."/>
            <person name="Bertelsen G."/>
        </authorList>
    </citation>
    <scope>NUCLEOTIDE SEQUENCE [LARGE SCALE GENOMIC DNA]</scope>
    <source>
        <strain evidence="2 3">51242556</strain>
    </source>
</reference>
<evidence type="ECO:0000313" key="2">
    <source>
        <dbReference type="EMBL" id="MBO1828482.1"/>
    </source>
</evidence>
<sequence length="110" mass="11918">MSSRDGCMRCRSGFRRSAEQHDPASPPALNGPIESDSDSHFRFDFHAVSTAFFARPPPSSGNAFRLRTVTKNCLPGGIRIAYIAIHLDTFVACPGKASRPADIAVTPDNQ</sequence>
<gene>
    <name evidence="2" type="ORF">J4M89_03695</name>
</gene>
<evidence type="ECO:0000256" key="1">
    <source>
        <dbReference type="SAM" id="MobiDB-lite"/>
    </source>
</evidence>
<evidence type="ECO:0000313" key="3">
    <source>
        <dbReference type="Proteomes" id="UP000664048"/>
    </source>
</evidence>
<proteinExistence type="predicted"/>
<keyword evidence="3" id="KW-1185">Reference proteome</keyword>
<dbReference type="RefSeq" id="WP_135370715.1">
    <property type="nucleotide sequence ID" value="NZ_AP018357.1"/>
</dbReference>
<comment type="caution">
    <text evidence="2">The sequence shown here is derived from an EMBL/GenBank/DDBJ whole genome shotgun (WGS) entry which is preliminary data.</text>
</comment>
<dbReference type="Proteomes" id="UP000664048">
    <property type="component" value="Unassembled WGS sequence"/>
</dbReference>
<protein>
    <submittedName>
        <fullName evidence="2">Uncharacterized protein</fullName>
    </submittedName>
</protein>
<feature type="region of interest" description="Disordered" evidence="1">
    <location>
        <begin position="12"/>
        <end position="36"/>
    </location>
</feature>